<protein>
    <submittedName>
        <fullName evidence="2">Glyoxalase</fullName>
    </submittedName>
</protein>
<evidence type="ECO:0000313" key="2">
    <source>
        <dbReference type="EMBL" id="GIE48691.1"/>
    </source>
</evidence>
<sequence length="129" mass="14227">MILNPVRHITIDAHDPHALARFWLAVTGYLPDEEPDDDEVLITAPQPGAPGLLFIRVGDVKAGKNRVHLDIQPPEGTRDETVQRLLALGATVYEDHRTPEGLGWVTMRDPEGNEFCVERSAGERGLPTS</sequence>
<dbReference type="SUPFAM" id="SSF54593">
    <property type="entry name" value="Glyoxalase/Bleomycin resistance protein/Dihydroxybiphenyl dioxygenase"/>
    <property type="match status" value="1"/>
</dbReference>
<proteinExistence type="predicted"/>
<gene>
    <name evidence="2" type="ORF">Ani05nite_22250</name>
</gene>
<dbReference type="RefSeq" id="WP_203767495.1">
    <property type="nucleotide sequence ID" value="NZ_BOMQ01000026.1"/>
</dbReference>
<organism evidence="2 3">
    <name type="scientific">Actinoplanes nipponensis</name>
    <dbReference type="NCBI Taxonomy" id="135950"/>
    <lineage>
        <taxon>Bacteria</taxon>
        <taxon>Bacillati</taxon>
        <taxon>Actinomycetota</taxon>
        <taxon>Actinomycetes</taxon>
        <taxon>Micromonosporales</taxon>
        <taxon>Micromonosporaceae</taxon>
        <taxon>Actinoplanes</taxon>
    </lineage>
</organism>
<dbReference type="Gene3D" id="3.10.180.10">
    <property type="entry name" value="2,3-Dihydroxybiphenyl 1,2-Dioxygenase, domain 1"/>
    <property type="match status" value="1"/>
</dbReference>
<dbReference type="PANTHER" id="PTHR35908:SF1">
    <property type="entry name" value="CONSERVED PROTEIN"/>
    <property type="match status" value="1"/>
</dbReference>
<accession>A0A919JGC0</accession>
<dbReference type="Pfam" id="PF18029">
    <property type="entry name" value="Glyoxalase_6"/>
    <property type="match status" value="1"/>
</dbReference>
<evidence type="ECO:0000259" key="1">
    <source>
        <dbReference type="Pfam" id="PF18029"/>
    </source>
</evidence>
<dbReference type="CDD" id="cd06587">
    <property type="entry name" value="VOC"/>
    <property type="match status" value="1"/>
</dbReference>
<comment type="caution">
    <text evidence="2">The sequence shown here is derived from an EMBL/GenBank/DDBJ whole genome shotgun (WGS) entry which is preliminary data.</text>
</comment>
<dbReference type="AlphaFoldDB" id="A0A919JGC0"/>
<feature type="domain" description="Glyoxalase-like" evidence="1">
    <location>
        <begin position="8"/>
        <end position="117"/>
    </location>
</feature>
<reference evidence="2" key="1">
    <citation type="submission" date="2021-01" db="EMBL/GenBank/DDBJ databases">
        <title>Whole genome shotgun sequence of Actinoplanes nipponensis NBRC 14063.</title>
        <authorList>
            <person name="Komaki H."/>
            <person name="Tamura T."/>
        </authorList>
    </citation>
    <scope>NUCLEOTIDE SEQUENCE</scope>
    <source>
        <strain evidence="2">NBRC 14063</strain>
    </source>
</reference>
<dbReference type="EMBL" id="BOMQ01000026">
    <property type="protein sequence ID" value="GIE48691.1"/>
    <property type="molecule type" value="Genomic_DNA"/>
</dbReference>
<evidence type="ECO:0000313" key="3">
    <source>
        <dbReference type="Proteomes" id="UP000647172"/>
    </source>
</evidence>
<dbReference type="InterPro" id="IPR041581">
    <property type="entry name" value="Glyoxalase_6"/>
</dbReference>
<dbReference type="Proteomes" id="UP000647172">
    <property type="component" value="Unassembled WGS sequence"/>
</dbReference>
<name>A0A919JGC0_9ACTN</name>
<keyword evidence="3" id="KW-1185">Reference proteome</keyword>
<dbReference type="PANTHER" id="PTHR35908">
    <property type="entry name" value="HYPOTHETICAL FUSION PROTEIN"/>
    <property type="match status" value="1"/>
</dbReference>
<dbReference type="InterPro" id="IPR029068">
    <property type="entry name" value="Glyas_Bleomycin-R_OHBP_Dase"/>
</dbReference>